<proteinExistence type="predicted"/>
<dbReference type="EMBL" id="CAJVQB010005098">
    <property type="protein sequence ID" value="CAG8653155.1"/>
    <property type="molecule type" value="Genomic_DNA"/>
</dbReference>
<feature type="region of interest" description="Disordered" evidence="1">
    <location>
        <begin position="1"/>
        <end position="20"/>
    </location>
</feature>
<evidence type="ECO:0000256" key="1">
    <source>
        <dbReference type="SAM" id="MobiDB-lite"/>
    </source>
</evidence>
<evidence type="ECO:0000313" key="2">
    <source>
        <dbReference type="EMBL" id="CAG8653155.1"/>
    </source>
</evidence>
<gene>
    <name evidence="2" type="ORF">GMARGA_LOCUS9465</name>
</gene>
<evidence type="ECO:0000313" key="3">
    <source>
        <dbReference type="Proteomes" id="UP000789901"/>
    </source>
</evidence>
<protein>
    <submittedName>
        <fullName evidence="2">26949_t:CDS:1</fullName>
    </submittedName>
</protein>
<dbReference type="Proteomes" id="UP000789901">
    <property type="component" value="Unassembled WGS sequence"/>
</dbReference>
<reference evidence="2 3" key="1">
    <citation type="submission" date="2021-06" db="EMBL/GenBank/DDBJ databases">
        <authorList>
            <person name="Kallberg Y."/>
            <person name="Tangrot J."/>
            <person name="Rosling A."/>
        </authorList>
    </citation>
    <scope>NUCLEOTIDE SEQUENCE [LARGE SCALE GENOMIC DNA]</scope>
    <source>
        <strain evidence="2 3">120-4 pot B 10/14</strain>
    </source>
</reference>
<keyword evidence="3" id="KW-1185">Reference proteome</keyword>
<sequence length="67" mass="7829">MPRLQKQKHDPLALPTPYHKNNTKREAANWYRQIVEVKDWIILKAHQAGFIGRISSLKKDNTALVNH</sequence>
<organism evidence="2 3">
    <name type="scientific">Gigaspora margarita</name>
    <dbReference type="NCBI Taxonomy" id="4874"/>
    <lineage>
        <taxon>Eukaryota</taxon>
        <taxon>Fungi</taxon>
        <taxon>Fungi incertae sedis</taxon>
        <taxon>Mucoromycota</taxon>
        <taxon>Glomeromycotina</taxon>
        <taxon>Glomeromycetes</taxon>
        <taxon>Diversisporales</taxon>
        <taxon>Gigasporaceae</taxon>
        <taxon>Gigaspora</taxon>
    </lineage>
</organism>
<name>A0ABN7UQJ3_GIGMA</name>
<comment type="caution">
    <text evidence="2">The sequence shown here is derived from an EMBL/GenBank/DDBJ whole genome shotgun (WGS) entry which is preliminary data.</text>
</comment>
<accession>A0ABN7UQJ3</accession>